<reference evidence="1" key="1">
    <citation type="submission" date="2016-05" db="EMBL/GenBank/DDBJ databases">
        <title>Gene Analysis of Helicobacter pylori Strain Evolution From an Original Source.</title>
        <authorList>
            <person name="Wu D.-C."/>
        </authorList>
    </citation>
    <scope>NUCLEOTIDE SEQUENCE</scope>
    <source>
        <strain evidence="1">DU-Chou2013</strain>
    </source>
</reference>
<organism evidence="1">
    <name type="scientific">Helicobacter pylori</name>
    <name type="common">Campylobacter pylori</name>
    <dbReference type="NCBI Taxonomy" id="210"/>
    <lineage>
        <taxon>Bacteria</taxon>
        <taxon>Pseudomonadati</taxon>
        <taxon>Campylobacterota</taxon>
        <taxon>Epsilonproteobacteria</taxon>
        <taxon>Campylobacterales</taxon>
        <taxon>Helicobacteraceae</taxon>
        <taxon>Helicobacter</taxon>
    </lineage>
</organism>
<sequence>MLEYLHRKENEKKLKSVFLKTKLKKLFAKGFHAFVNNQILIKTHKRIEGISQPP</sequence>
<evidence type="ECO:0000313" key="1">
    <source>
        <dbReference type="EMBL" id="ASR82341.1"/>
    </source>
</evidence>
<dbReference type="EMBL" id="KX268352">
    <property type="protein sequence ID" value="ASR82341.1"/>
    <property type="molecule type" value="Genomic_DNA"/>
</dbReference>
<protein>
    <submittedName>
        <fullName evidence="1">Uncharacterized protein</fullName>
    </submittedName>
</protein>
<dbReference type="AlphaFoldDB" id="A0A6F8E8G4"/>
<accession>A0A6F8E8G4</accession>
<name>A0A6F8E8G4_HELPX</name>
<proteinExistence type="predicted"/>